<name>A0A4P6XQS8_9ASCO</name>
<sequence>MLVFLYGSSQSVPKKKMRLFVAPIVSVIIYFCACTCKVPIMDVKHALGNETSETHLKHIDITRRADYETKPAFFEQKQQYDFALERIARAFQNLHSLISEDGVDFLRFVRRFVFYESEFLSIQSLVLCVEYQQHILLNRLEVVEVLFNTLNSASNFNHACDSGGDWIDCSLADIYEIRLRFMYLSDLSDTSEEGVFDYNEKLASAWRDLERLGHIAKKSYYQLVQKWRKFEEEYIALESFLHLLGPADREETEV</sequence>
<accession>A0A4P6XQS8</accession>
<keyword evidence="3" id="KW-1185">Reference proteome</keyword>
<protein>
    <submittedName>
        <fullName evidence="2">Uncharacterized protein</fullName>
    </submittedName>
</protein>
<organism evidence="2 3">
    <name type="scientific">Metschnikowia aff. pulcherrima</name>
    <dbReference type="NCBI Taxonomy" id="2163413"/>
    <lineage>
        <taxon>Eukaryota</taxon>
        <taxon>Fungi</taxon>
        <taxon>Dikarya</taxon>
        <taxon>Ascomycota</taxon>
        <taxon>Saccharomycotina</taxon>
        <taxon>Pichiomycetes</taxon>
        <taxon>Metschnikowiaceae</taxon>
        <taxon>Metschnikowia</taxon>
    </lineage>
</organism>
<evidence type="ECO:0000256" key="1">
    <source>
        <dbReference type="SAM" id="Phobius"/>
    </source>
</evidence>
<reference evidence="3" key="1">
    <citation type="submission" date="2019-03" db="EMBL/GenBank/DDBJ databases">
        <title>Snf2 controls pulcherriminic acid biosynthesis and connects pigmentation and antifungal activity of the yeast Metschnikowia pulcherrima.</title>
        <authorList>
            <person name="Gore-Lloyd D."/>
            <person name="Sumann I."/>
            <person name="Brachmann A.O."/>
            <person name="Schneeberger K."/>
            <person name="Ortiz-Merino R.A."/>
            <person name="Moreno-Beltran M."/>
            <person name="Schlaefli M."/>
            <person name="Kirner P."/>
            <person name="Santos Kron A."/>
            <person name="Wolfe K.H."/>
            <person name="Piel J."/>
            <person name="Ahrens C.H."/>
            <person name="Henk D."/>
            <person name="Freimoser F.M."/>
        </authorList>
    </citation>
    <scope>NUCLEOTIDE SEQUENCE [LARGE SCALE GENOMIC DNA]</scope>
    <source>
        <strain evidence="3">APC 1.2</strain>
    </source>
</reference>
<dbReference type="AlphaFoldDB" id="A0A4P6XQS8"/>
<gene>
    <name evidence="2" type="ORF">METSCH_E01320</name>
</gene>
<keyword evidence="1" id="KW-0472">Membrane</keyword>
<keyword evidence="1" id="KW-0812">Transmembrane</keyword>
<feature type="transmembrane region" description="Helical" evidence="1">
    <location>
        <begin position="20"/>
        <end position="40"/>
    </location>
</feature>
<evidence type="ECO:0000313" key="3">
    <source>
        <dbReference type="Proteomes" id="UP000292447"/>
    </source>
</evidence>
<dbReference type="EMBL" id="CP034460">
    <property type="protein sequence ID" value="QBM89897.1"/>
    <property type="molecule type" value="Genomic_DNA"/>
</dbReference>
<proteinExistence type="predicted"/>
<evidence type="ECO:0000313" key="2">
    <source>
        <dbReference type="EMBL" id="QBM89897.1"/>
    </source>
</evidence>
<keyword evidence="1" id="KW-1133">Transmembrane helix</keyword>
<dbReference type="Proteomes" id="UP000292447">
    <property type="component" value="Chromosome V"/>
</dbReference>